<reference evidence="3 4" key="1">
    <citation type="submission" date="2023-08" db="EMBL/GenBank/DDBJ databases">
        <title>Black Yeasts Isolated from many extreme environments.</title>
        <authorList>
            <person name="Coleine C."/>
            <person name="Stajich J.E."/>
            <person name="Selbmann L."/>
        </authorList>
    </citation>
    <scope>NUCLEOTIDE SEQUENCE [LARGE SCALE GENOMIC DNA]</scope>
    <source>
        <strain evidence="3 4">CCFEE 5792</strain>
    </source>
</reference>
<dbReference type="GO" id="GO:0000400">
    <property type="term" value="F:four-way junction DNA binding"/>
    <property type="evidence" value="ECO:0007669"/>
    <property type="project" value="TreeGrafter"/>
</dbReference>
<dbReference type="InterPro" id="IPR020588">
    <property type="entry name" value="RecA_ATP-bd"/>
</dbReference>
<dbReference type="Gene3D" id="3.40.50.300">
    <property type="entry name" value="P-loop containing nucleotide triphosphate hydrolases"/>
    <property type="match status" value="1"/>
</dbReference>
<dbReference type="PANTHER" id="PTHR46644">
    <property type="entry name" value="DNA REPAIR PROTEIN XRCC2"/>
    <property type="match status" value="1"/>
</dbReference>
<dbReference type="GO" id="GO:0140664">
    <property type="term" value="F:ATP-dependent DNA damage sensor activity"/>
    <property type="evidence" value="ECO:0007669"/>
    <property type="project" value="InterPro"/>
</dbReference>
<dbReference type="RefSeq" id="XP_064710193.1">
    <property type="nucleotide sequence ID" value="XM_064851190.1"/>
</dbReference>
<evidence type="ECO:0000313" key="4">
    <source>
        <dbReference type="Proteomes" id="UP001358417"/>
    </source>
</evidence>
<dbReference type="PROSITE" id="PS50162">
    <property type="entry name" value="RECA_2"/>
    <property type="match status" value="1"/>
</dbReference>
<evidence type="ECO:0000259" key="2">
    <source>
        <dbReference type="PROSITE" id="PS50162"/>
    </source>
</evidence>
<dbReference type="CDD" id="cd19490">
    <property type="entry name" value="XRCC2"/>
    <property type="match status" value="1"/>
</dbReference>
<protein>
    <recommendedName>
        <fullName evidence="2">RecA family profile 1 domain-containing protein</fullName>
    </recommendedName>
</protein>
<dbReference type="PANTHER" id="PTHR46644:SF2">
    <property type="entry name" value="DNA REPAIR PROTEIN XRCC2"/>
    <property type="match status" value="1"/>
</dbReference>
<feature type="domain" description="RecA family profile 1" evidence="2">
    <location>
        <begin position="117"/>
        <end position="302"/>
    </location>
</feature>
<name>A0AAV9NMA5_9EURO</name>
<feature type="region of interest" description="Disordered" evidence="1">
    <location>
        <begin position="60"/>
        <end position="82"/>
    </location>
</feature>
<organism evidence="3 4">
    <name type="scientific">Exophiala bonariae</name>
    <dbReference type="NCBI Taxonomy" id="1690606"/>
    <lineage>
        <taxon>Eukaryota</taxon>
        <taxon>Fungi</taxon>
        <taxon>Dikarya</taxon>
        <taxon>Ascomycota</taxon>
        <taxon>Pezizomycotina</taxon>
        <taxon>Eurotiomycetes</taxon>
        <taxon>Chaetothyriomycetidae</taxon>
        <taxon>Chaetothyriales</taxon>
        <taxon>Herpotrichiellaceae</taxon>
        <taxon>Exophiala</taxon>
    </lineage>
</organism>
<keyword evidence="4" id="KW-1185">Reference proteome</keyword>
<dbReference type="GO" id="GO:0061982">
    <property type="term" value="P:meiosis I cell cycle process"/>
    <property type="evidence" value="ECO:0007669"/>
    <property type="project" value="UniProtKB-ARBA"/>
</dbReference>
<comment type="caution">
    <text evidence="3">The sequence shown here is derived from an EMBL/GenBank/DDBJ whole genome shotgun (WGS) entry which is preliminary data.</text>
</comment>
<dbReference type="GeneID" id="89975803"/>
<dbReference type="EMBL" id="JAVRRD010000003">
    <property type="protein sequence ID" value="KAK5061096.1"/>
    <property type="molecule type" value="Genomic_DNA"/>
</dbReference>
<gene>
    <name evidence="3" type="ORF">LTR84_007638</name>
</gene>
<evidence type="ECO:0000313" key="3">
    <source>
        <dbReference type="EMBL" id="KAK5061096.1"/>
    </source>
</evidence>
<dbReference type="GO" id="GO:0005657">
    <property type="term" value="C:replication fork"/>
    <property type="evidence" value="ECO:0007669"/>
    <property type="project" value="InterPro"/>
</dbReference>
<dbReference type="GO" id="GO:0042148">
    <property type="term" value="P:DNA strand invasion"/>
    <property type="evidence" value="ECO:0007669"/>
    <property type="project" value="TreeGrafter"/>
</dbReference>
<dbReference type="Proteomes" id="UP001358417">
    <property type="component" value="Unassembled WGS sequence"/>
</dbReference>
<dbReference type="InterPro" id="IPR027417">
    <property type="entry name" value="P-loop_NTPase"/>
</dbReference>
<accession>A0AAV9NMA5</accession>
<proteinExistence type="predicted"/>
<dbReference type="GO" id="GO:0033063">
    <property type="term" value="C:Rad51B-Rad51C-Rad51D-XRCC2 complex"/>
    <property type="evidence" value="ECO:0007669"/>
    <property type="project" value="InterPro"/>
</dbReference>
<dbReference type="GO" id="GO:0005524">
    <property type="term" value="F:ATP binding"/>
    <property type="evidence" value="ECO:0007669"/>
    <property type="project" value="InterPro"/>
</dbReference>
<sequence length="410" mass="45260">MSAEQYGSSLLDGVHEESLEQHDQLLADVRRLLYPRQQSVLGLEQLDDLLEGVRHLDEPPSAQYPEWTSSRAPSPEHAINDEGASYEDNAANIETERPAIAKTKTKPVIIELTSQHSASGKTSILYYLAGLATLPYESSGKQSAVVWIDSDGRVSASRLAQVIEYHLSMARTDSTESNTQQPGGASITSPTALEALNHIHIFRPQSSTQVLNILDSLPRYLLDPTRHKSSHRQLGLLILDSATAFHAQDRFDAEMARLDLPLQQREPSGKPNPTSKASVIITRLSALQARFECTILFTTNTSTMTANTSNQAATPNDPSRVAINDSPIISPWTRFATLTLQVERVRVAQFAPYMDLEQCLHDAERRLEVVRRGRFTVEVLGQRRDSSRGKARGTGNVTLSVTEAGVRIES</sequence>
<dbReference type="SUPFAM" id="SSF52540">
    <property type="entry name" value="P-loop containing nucleoside triphosphate hydrolases"/>
    <property type="match status" value="1"/>
</dbReference>
<dbReference type="AlphaFoldDB" id="A0AAV9NMA5"/>
<dbReference type="GO" id="GO:0005815">
    <property type="term" value="C:microtubule organizing center"/>
    <property type="evidence" value="ECO:0007669"/>
    <property type="project" value="TreeGrafter"/>
</dbReference>
<evidence type="ECO:0000256" key="1">
    <source>
        <dbReference type="SAM" id="MobiDB-lite"/>
    </source>
</evidence>
<dbReference type="GO" id="GO:0000724">
    <property type="term" value="P:double-strand break repair via homologous recombination"/>
    <property type="evidence" value="ECO:0007669"/>
    <property type="project" value="InterPro"/>
</dbReference>
<dbReference type="InterPro" id="IPR030547">
    <property type="entry name" value="XRCC2"/>
</dbReference>